<dbReference type="EMBL" id="JAGPXC010000011">
    <property type="protein sequence ID" value="KAH6645442.1"/>
    <property type="molecule type" value="Genomic_DNA"/>
</dbReference>
<proteinExistence type="predicted"/>
<feature type="region of interest" description="Disordered" evidence="1">
    <location>
        <begin position="89"/>
        <end position="114"/>
    </location>
</feature>
<organism evidence="2 3">
    <name type="scientific">Truncatella angustata</name>
    <dbReference type="NCBI Taxonomy" id="152316"/>
    <lineage>
        <taxon>Eukaryota</taxon>
        <taxon>Fungi</taxon>
        <taxon>Dikarya</taxon>
        <taxon>Ascomycota</taxon>
        <taxon>Pezizomycotina</taxon>
        <taxon>Sordariomycetes</taxon>
        <taxon>Xylariomycetidae</taxon>
        <taxon>Amphisphaeriales</taxon>
        <taxon>Sporocadaceae</taxon>
        <taxon>Truncatella</taxon>
    </lineage>
</organism>
<gene>
    <name evidence="2" type="ORF">BKA67DRAFT_585049</name>
</gene>
<keyword evidence="3" id="KW-1185">Reference proteome</keyword>
<name>A0A9P8UC79_9PEZI</name>
<dbReference type="AlphaFoldDB" id="A0A9P8UC79"/>
<reference evidence="2" key="1">
    <citation type="journal article" date="2021" name="Nat. Commun.">
        <title>Genetic determinants of endophytism in the Arabidopsis root mycobiome.</title>
        <authorList>
            <person name="Mesny F."/>
            <person name="Miyauchi S."/>
            <person name="Thiergart T."/>
            <person name="Pickel B."/>
            <person name="Atanasova L."/>
            <person name="Karlsson M."/>
            <person name="Huettel B."/>
            <person name="Barry K.W."/>
            <person name="Haridas S."/>
            <person name="Chen C."/>
            <person name="Bauer D."/>
            <person name="Andreopoulos W."/>
            <person name="Pangilinan J."/>
            <person name="LaButti K."/>
            <person name="Riley R."/>
            <person name="Lipzen A."/>
            <person name="Clum A."/>
            <person name="Drula E."/>
            <person name="Henrissat B."/>
            <person name="Kohler A."/>
            <person name="Grigoriev I.V."/>
            <person name="Martin F.M."/>
            <person name="Hacquard S."/>
        </authorList>
    </citation>
    <scope>NUCLEOTIDE SEQUENCE</scope>
    <source>
        <strain evidence="2">MPI-SDFR-AT-0073</strain>
    </source>
</reference>
<feature type="non-terminal residue" evidence="2">
    <location>
        <position position="114"/>
    </location>
</feature>
<accession>A0A9P8UC79</accession>
<evidence type="ECO:0000313" key="3">
    <source>
        <dbReference type="Proteomes" id="UP000758603"/>
    </source>
</evidence>
<dbReference type="GeneID" id="70133075"/>
<evidence type="ECO:0000256" key="1">
    <source>
        <dbReference type="SAM" id="MobiDB-lite"/>
    </source>
</evidence>
<comment type="caution">
    <text evidence="2">The sequence shown here is derived from an EMBL/GenBank/DDBJ whole genome shotgun (WGS) entry which is preliminary data.</text>
</comment>
<evidence type="ECO:0000313" key="2">
    <source>
        <dbReference type="EMBL" id="KAH6645442.1"/>
    </source>
</evidence>
<dbReference type="OrthoDB" id="5151590at2759"/>
<dbReference type="Proteomes" id="UP000758603">
    <property type="component" value="Unassembled WGS sequence"/>
</dbReference>
<dbReference type="RefSeq" id="XP_045951956.1">
    <property type="nucleotide sequence ID" value="XM_046104184.1"/>
</dbReference>
<sequence>HPDIKLSTIKGYITREAAIARRADDYNPLRRGPKRKLTEEDRDRIYDIIHHEDPYIKHHNSSDNNLLREVDDKVKLTSLRNHLREMGKHNLASYRRTGGKPPQPHRGCRQLAAV</sequence>
<protein>
    <submittedName>
        <fullName evidence="2">Uncharacterized protein</fullName>
    </submittedName>
</protein>